<dbReference type="RefSeq" id="WP_139796705.1">
    <property type="nucleotide sequence ID" value="NZ_FWXF01000043.1"/>
</dbReference>
<keyword evidence="2" id="KW-1185">Reference proteome</keyword>
<dbReference type="STRING" id="1121390.SAMN02746041_03296"/>
<evidence type="ECO:0000313" key="1">
    <source>
        <dbReference type="EMBL" id="SMC28643.1"/>
    </source>
</evidence>
<dbReference type="Proteomes" id="UP000192783">
    <property type="component" value="Unassembled WGS sequence"/>
</dbReference>
<dbReference type="EMBL" id="FWXF01000043">
    <property type="protein sequence ID" value="SMC28643.1"/>
    <property type="molecule type" value="Genomic_DNA"/>
</dbReference>
<protein>
    <submittedName>
        <fullName evidence="1">Uncharacterized protein</fullName>
    </submittedName>
</protein>
<name>A0A1W1XXI3_9BACT</name>
<organism evidence="1 2">
    <name type="scientific">Desulfacinum hydrothermale DSM 13146</name>
    <dbReference type="NCBI Taxonomy" id="1121390"/>
    <lineage>
        <taxon>Bacteria</taxon>
        <taxon>Pseudomonadati</taxon>
        <taxon>Thermodesulfobacteriota</taxon>
        <taxon>Syntrophobacteria</taxon>
        <taxon>Syntrophobacterales</taxon>
        <taxon>Syntrophobacteraceae</taxon>
        <taxon>Desulfacinum</taxon>
    </lineage>
</organism>
<accession>A0A1W1XXI3</accession>
<reference evidence="1 2" key="1">
    <citation type="submission" date="2017-04" db="EMBL/GenBank/DDBJ databases">
        <authorList>
            <person name="Afonso C.L."/>
            <person name="Miller P.J."/>
            <person name="Scott M.A."/>
            <person name="Spackman E."/>
            <person name="Goraichik I."/>
            <person name="Dimitrov K.M."/>
            <person name="Suarez D.L."/>
            <person name="Swayne D.E."/>
        </authorList>
    </citation>
    <scope>NUCLEOTIDE SEQUENCE [LARGE SCALE GENOMIC DNA]</scope>
    <source>
        <strain evidence="1 2">DSM 13146</strain>
    </source>
</reference>
<gene>
    <name evidence="1" type="ORF">SAMN02746041_03296</name>
</gene>
<proteinExistence type="predicted"/>
<dbReference type="AlphaFoldDB" id="A0A1W1XXI3"/>
<feature type="non-terminal residue" evidence="1">
    <location>
        <position position="252"/>
    </location>
</feature>
<evidence type="ECO:0000313" key="2">
    <source>
        <dbReference type="Proteomes" id="UP000192783"/>
    </source>
</evidence>
<sequence length="252" mass="27693">MKRRTAPERKPYPFAIVFFLLFLVAGTLRGTGGTDALQAAAAPEAPSTVAAGEAEQALADPASVLPGVTPKEVERAAADCHTFADASGETLVEREVCGTMVRFHFSWPEGPDELTRLTEILKQQGNEILYTAEDAVTARRQVSGGLILWTALNPRGEDSRALLILQAILDPDRERVFSMDREDHKEVIFYTQHPGDRLMRLDITAPDADLSLEGEYGQKTGELSRRVSLDRDCYHVHGPLHEIGQVPQYAGL</sequence>